<dbReference type="EMBL" id="JARK01001363">
    <property type="protein sequence ID" value="EYC18497.1"/>
    <property type="molecule type" value="Genomic_DNA"/>
</dbReference>
<evidence type="ECO:0000313" key="2">
    <source>
        <dbReference type="Proteomes" id="UP000024635"/>
    </source>
</evidence>
<gene>
    <name evidence="1" type="primary">Acey_s0027.g1550</name>
    <name evidence="1" type="ORF">Y032_0027g1550</name>
</gene>
<proteinExistence type="predicted"/>
<organism evidence="1 2">
    <name type="scientific">Ancylostoma ceylanicum</name>
    <dbReference type="NCBI Taxonomy" id="53326"/>
    <lineage>
        <taxon>Eukaryota</taxon>
        <taxon>Metazoa</taxon>
        <taxon>Ecdysozoa</taxon>
        <taxon>Nematoda</taxon>
        <taxon>Chromadorea</taxon>
        <taxon>Rhabditida</taxon>
        <taxon>Rhabditina</taxon>
        <taxon>Rhabditomorpha</taxon>
        <taxon>Strongyloidea</taxon>
        <taxon>Ancylostomatidae</taxon>
        <taxon>Ancylostomatinae</taxon>
        <taxon>Ancylostoma</taxon>
    </lineage>
</organism>
<comment type="caution">
    <text evidence="1">The sequence shown here is derived from an EMBL/GenBank/DDBJ whole genome shotgun (WGS) entry which is preliminary data.</text>
</comment>
<accession>A0A016UUL6</accession>
<protein>
    <submittedName>
        <fullName evidence="1">Uncharacterized protein</fullName>
    </submittedName>
</protein>
<name>A0A016UUL6_9BILA</name>
<dbReference type="AlphaFoldDB" id="A0A016UUL6"/>
<dbReference type="Proteomes" id="UP000024635">
    <property type="component" value="Unassembled WGS sequence"/>
</dbReference>
<keyword evidence="2" id="KW-1185">Reference proteome</keyword>
<sequence length="69" mass="7791">MMVNVSGHPIGYVILRDAGRECWFASLVSPGYALMNPSPGGRGQEEGFWLVLFWDRVMKFVLLARVPHQ</sequence>
<evidence type="ECO:0000313" key="1">
    <source>
        <dbReference type="EMBL" id="EYC18497.1"/>
    </source>
</evidence>
<reference evidence="2" key="1">
    <citation type="journal article" date="2015" name="Nat. Genet.">
        <title>The genome and transcriptome of the zoonotic hookworm Ancylostoma ceylanicum identify infection-specific gene families.</title>
        <authorList>
            <person name="Schwarz E.M."/>
            <person name="Hu Y."/>
            <person name="Antoshechkin I."/>
            <person name="Miller M.M."/>
            <person name="Sternberg P.W."/>
            <person name="Aroian R.V."/>
        </authorList>
    </citation>
    <scope>NUCLEOTIDE SEQUENCE</scope>
    <source>
        <strain evidence="2">HY135</strain>
    </source>
</reference>